<organism evidence="3 5">
    <name type="scientific">Rhodococcus hoagii</name>
    <name type="common">Corynebacterium equii</name>
    <dbReference type="NCBI Taxonomy" id="43767"/>
    <lineage>
        <taxon>Bacteria</taxon>
        <taxon>Bacillati</taxon>
        <taxon>Actinomycetota</taxon>
        <taxon>Actinomycetes</taxon>
        <taxon>Mycobacteriales</taxon>
        <taxon>Nocardiaceae</taxon>
        <taxon>Prescottella</taxon>
    </lineage>
</organism>
<dbReference type="Proteomes" id="UP000603463">
    <property type="component" value="Unassembled WGS sequence"/>
</dbReference>
<evidence type="ECO:0000256" key="1">
    <source>
        <dbReference type="SAM" id="MobiDB-lite"/>
    </source>
</evidence>
<dbReference type="EMBL" id="WVDC01000001">
    <property type="protein sequence ID" value="NKW40530.1"/>
    <property type="molecule type" value="Genomic_DNA"/>
</dbReference>
<accession>A0A9Q2YVY1</accession>
<reference evidence="3" key="2">
    <citation type="journal article" date="2020" name="Environ. Microbiol.">
        <title>The novel and transferable erm(51) gene confers Macrolides, Lincosamides, and Streptogramins B (MLSB) resistance to clonal Rhodococcus equi in the environment.</title>
        <authorList>
            <person name="Huber L."/>
            <person name="Giguere S."/>
            <person name="Slovis N.M."/>
            <person name="Alvarez-Narvaez S."/>
            <person name="Hart K.A."/>
            <person name="Greiter M."/>
            <person name="Morris E.R.A."/>
            <person name="Cohen N.D."/>
        </authorList>
    </citation>
    <scope>NUCLEOTIDE SEQUENCE</scope>
    <source>
        <strain evidence="3">Lh_116_1</strain>
        <strain evidence="4">Lh_16_1</strain>
    </source>
</reference>
<dbReference type="PROSITE" id="PS51257">
    <property type="entry name" value="PROKAR_LIPOPROTEIN"/>
    <property type="match status" value="1"/>
</dbReference>
<feature type="compositionally biased region" description="Low complexity" evidence="1">
    <location>
        <begin position="42"/>
        <end position="57"/>
    </location>
</feature>
<dbReference type="RefSeq" id="WP_084960632.1">
    <property type="nucleotide sequence ID" value="NZ_CP095477.1"/>
</dbReference>
<dbReference type="EMBL" id="WVBC01000034">
    <property type="protein sequence ID" value="NKT80947.1"/>
    <property type="molecule type" value="Genomic_DNA"/>
</dbReference>
<evidence type="ECO:0000313" key="3">
    <source>
        <dbReference type="EMBL" id="NKT80947.1"/>
    </source>
</evidence>
<dbReference type="Proteomes" id="UP000608063">
    <property type="component" value="Unassembled WGS sequence"/>
</dbReference>
<reference evidence="2" key="1">
    <citation type="submission" date="2019-11" db="EMBL/GenBank/DDBJ databases">
        <title>Spread of Macrolides and rifampicin resistant Rhodococcus equi in clinical isolates in the USA.</title>
        <authorList>
            <person name="Alvarez-Narvaez S."/>
            <person name="Huber L."/>
            <person name="Cohen N.D."/>
            <person name="Slovis N."/>
            <person name="Greiter M."/>
            <person name="Giguere S."/>
            <person name="Hart K."/>
        </authorList>
    </citation>
    <scope>NUCLEOTIDE SEQUENCE</scope>
    <source>
        <strain evidence="2">Lh_17</strain>
    </source>
</reference>
<dbReference type="Proteomes" id="UP000808906">
    <property type="component" value="Unassembled WGS sequence"/>
</dbReference>
<name>A0A9Q2YVY1_RHOHA</name>
<evidence type="ECO:0008006" key="6">
    <source>
        <dbReference type="Google" id="ProtNLM"/>
    </source>
</evidence>
<sequence length="205" mass="21277">MVNKGIRAIVRRSGAVVVVAAALTVAGCGTSVDGTATAASTSAAATSSSSSSTSSTAPREADLGGRVDIDVEIGDCVRLGGTADAATIDEAVCGSDKSNYKVVGKAAKNAQCASDVDQVYYETRWGNERGALCLDIDWVMGGCMSLPDGDDDEPQRVECDDPYAPGIERAIEVIEGVVDVEQCSEGGYVHDEREFTVCTETVRPL</sequence>
<feature type="region of interest" description="Disordered" evidence="1">
    <location>
        <begin position="42"/>
        <end position="63"/>
    </location>
</feature>
<protein>
    <recommendedName>
        <fullName evidence="6">Lipoprotein</fullName>
    </recommendedName>
</protein>
<evidence type="ECO:0000313" key="4">
    <source>
        <dbReference type="EMBL" id="NKW40530.1"/>
    </source>
</evidence>
<dbReference type="EMBL" id="WUXR01000008">
    <property type="protein sequence ID" value="MBM4566797.1"/>
    <property type="molecule type" value="Genomic_DNA"/>
</dbReference>
<evidence type="ECO:0000313" key="2">
    <source>
        <dbReference type="EMBL" id="MBM4566797.1"/>
    </source>
</evidence>
<evidence type="ECO:0000313" key="5">
    <source>
        <dbReference type="Proteomes" id="UP000603463"/>
    </source>
</evidence>
<comment type="caution">
    <text evidence="3">The sequence shown here is derived from an EMBL/GenBank/DDBJ whole genome shotgun (WGS) entry which is preliminary data.</text>
</comment>
<proteinExistence type="predicted"/>
<dbReference type="AlphaFoldDB" id="A0A9Q2YVY1"/>
<gene>
    <name evidence="2" type="ORF">GS441_15510</name>
    <name evidence="3" type="ORF">GS882_23010</name>
    <name evidence="4" type="ORF">GS947_02590</name>
</gene>